<reference evidence="2 3" key="1">
    <citation type="submission" date="2020-08" db="EMBL/GenBank/DDBJ databases">
        <title>Genomic Encyclopedia of Type Strains, Phase III (KMG-III): the genomes of soil and plant-associated and newly described type strains.</title>
        <authorList>
            <person name="Whitman W."/>
        </authorList>
    </citation>
    <scope>NUCLEOTIDE SEQUENCE [LARGE SCALE GENOMIC DNA]</scope>
    <source>
        <strain evidence="2 3">CECT 8960</strain>
    </source>
</reference>
<comment type="caution">
    <text evidence="2">The sequence shown here is derived from an EMBL/GenBank/DDBJ whole genome shotgun (WGS) entry which is preliminary data.</text>
</comment>
<dbReference type="AlphaFoldDB" id="A0A7W7QA90"/>
<keyword evidence="1" id="KW-0812">Transmembrane</keyword>
<dbReference type="Pfam" id="PF17240">
    <property type="entry name" value="DUF5313"/>
    <property type="match status" value="1"/>
</dbReference>
<feature type="transmembrane region" description="Helical" evidence="1">
    <location>
        <begin position="39"/>
        <end position="59"/>
    </location>
</feature>
<dbReference type="Proteomes" id="UP000520767">
    <property type="component" value="Unassembled WGS sequence"/>
</dbReference>
<feature type="transmembrane region" description="Helical" evidence="1">
    <location>
        <begin position="65"/>
        <end position="84"/>
    </location>
</feature>
<dbReference type="InterPro" id="IPR035197">
    <property type="entry name" value="DUF5313"/>
</dbReference>
<dbReference type="RefSeq" id="WP_184813980.1">
    <property type="nucleotide sequence ID" value="NZ_JACHJQ010000006.1"/>
</dbReference>
<evidence type="ECO:0000256" key="1">
    <source>
        <dbReference type="SAM" id="Phobius"/>
    </source>
</evidence>
<evidence type="ECO:0000313" key="3">
    <source>
        <dbReference type="Proteomes" id="UP000520767"/>
    </source>
</evidence>
<proteinExistence type="predicted"/>
<gene>
    <name evidence="2" type="ORF">FHR82_006194</name>
</gene>
<keyword evidence="1" id="KW-0472">Membrane</keyword>
<keyword evidence="3" id="KW-1185">Reference proteome</keyword>
<organism evidence="2 3">
    <name type="scientific">Actinophytocola algeriensis</name>
    <dbReference type="NCBI Taxonomy" id="1768010"/>
    <lineage>
        <taxon>Bacteria</taxon>
        <taxon>Bacillati</taxon>
        <taxon>Actinomycetota</taxon>
        <taxon>Actinomycetes</taxon>
        <taxon>Pseudonocardiales</taxon>
        <taxon>Pseudonocardiaceae</taxon>
    </lineage>
</organism>
<protein>
    <recommendedName>
        <fullName evidence="4">DUF5313 domain-containing protein</fullName>
    </recommendedName>
</protein>
<evidence type="ECO:0000313" key="2">
    <source>
        <dbReference type="EMBL" id="MBB4909936.1"/>
    </source>
</evidence>
<evidence type="ECO:0008006" key="4">
    <source>
        <dbReference type="Google" id="ProtNLM"/>
    </source>
</evidence>
<keyword evidence="1" id="KW-1133">Transmembrane helix</keyword>
<sequence length="129" mass="14492">MSRPGPLRWALFQYGVRLPDRHRDWVLHDATSRSWLARVLIRTLVQLAPAFAVVLVVLLQFDGGWAIALGALLLGVLVSLRLTLANAVESVDARLVRYGFPGGHASAVRKRADAVAHAEEEKRYRDRWQ</sequence>
<dbReference type="EMBL" id="JACHJQ010000006">
    <property type="protein sequence ID" value="MBB4909936.1"/>
    <property type="molecule type" value="Genomic_DNA"/>
</dbReference>
<name>A0A7W7QA90_9PSEU</name>
<accession>A0A7W7QA90</accession>